<keyword evidence="2" id="KW-1185">Reference proteome</keyword>
<dbReference type="AlphaFoldDB" id="A0AAV1SAZ8"/>
<evidence type="ECO:0000313" key="2">
    <source>
        <dbReference type="Proteomes" id="UP001314170"/>
    </source>
</evidence>
<reference evidence="1 2" key="1">
    <citation type="submission" date="2024-01" db="EMBL/GenBank/DDBJ databases">
        <authorList>
            <person name="Waweru B."/>
        </authorList>
    </citation>
    <scope>NUCLEOTIDE SEQUENCE [LARGE SCALE GENOMIC DNA]</scope>
</reference>
<protein>
    <submittedName>
        <fullName evidence="1">Uncharacterized protein</fullName>
    </submittedName>
</protein>
<organism evidence="1 2">
    <name type="scientific">Dovyalis caffra</name>
    <dbReference type="NCBI Taxonomy" id="77055"/>
    <lineage>
        <taxon>Eukaryota</taxon>
        <taxon>Viridiplantae</taxon>
        <taxon>Streptophyta</taxon>
        <taxon>Embryophyta</taxon>
        <taxon>Tracheophyta</taxon>
        <taxon>Spermatophyta</taxon>
        <taxon>Magnoliopsida</taxon>
        <taxon>eudicotyledons</taxon>
        <taxon>Gunneridae</taxon>
        <taxon>Pentapetalae</taxon>
        <taxon>rosids</taxon>
        <taxon>fabids</taxon>
        <taxon>Malpighiales</taxon>
        <taxon>Salicaceae</taxon>
        <taxon>Flacourtieae</taxon>
        <taxon>Dovyalis</taxon>
    </lineage>
</organism>
<name>A0AAV1SAZ8_9ROSI</name>
<sequence length="147" mass="16707">MGGMRDLFGLHLQVPRPTSDASWLQPLSRADDAALAHNGTKWQNNNMHTMSRKPRSVGPQDCGLSESLYFRPSNFGNRYELHTCLSPLHKANLPIAQSSSDSRAAFLQNWARGLSWWLKTRKEMTGCCYNSLFPPQLYPVKVDRKDE</sequence>
<dbReference type="EMBL" id="CAWUPB010001173">
    <property type="protein sequence ID" value="CAK7347302.1"/>
    <property type="molecule type" value="Genomic_DNA"/>
</dbReference>
<evidence type="ECO:0000313" key="1">
    <source>
        <dbReference type="EMBL" id="CAK7347302.1"/>
    </source>
</evidence>
<proteinExistence type="predicted"/>
<gene>
    <name evidence="1" type="ORF">DCAF_LOCUS19986</name>
</gene>
<comment type="caution">
    <text evidence="1">The sequence shown here is derived from an EMBL/GenBank/DDBJ whole genome shotgun (WGS) entry which is preliminary data.</text>
</comment>
<accession>A0AAV1SAZ8</accession>
<dbReference type="Proteomes" id="UP001314170">
    <property type="component" value="Unassembled WGS sequence"/>
</dbReference>